<feature type="non-terminal residue" evidence="1">
    <location>
        <position position="1"/>
    </location>
</feature>
<evidence type="ECO:0000313" key="2">
    <source>
        <dbReference type="Proteomes" id="UP000015453"/>
    </source>
</evidence>
<protein>
    <recommendedName>
        <fullName evidence="3">Sulfotransferase</fullName>
    </recommendedName>
</protein>
<dbReference type="PANTHER" id="PTHR32175:SF21">
    <property type="entry name" value="SULFOTRANSFERASE"/>
    <property type="match status" value="1"/>
</dbReference>
<accession>S8D041</accession>
<evidence type="ECO:0008006" key="3">
    <source>
        <dbReference type="Google" id="ProtNLM"/>
    </source>
</evidence>
<gene>
    <name evidence="1" type="ORF">M569_02078</name>
</gene>
<dbReference type="OrthoDB" id="2015035at2759"/>
<dbReference type="AlphaFoldDB" id="S8D041"/>
<sequence length="171" mass="20347">WLMKGLLEFHEQVKDYFIARDASMIFLFRRNLVRRMVSLLANAYDKANRLLNGTHKSHVHSPDEAQVLAKFKPSINVTVLIKDLRTAERRVERALECFKTTRHMVFYYEDLIKNRTKLVELQRFLKLPVRNLTSLQVKIHDGPLSQQIENWEEVQLTLRGTPYQKFIEDDY</sequence>
<dbReference type="InterPro" id="IPR052796">
    <property type="entry name" value="Nod_factor_sulfotransferase"/>
</dbReference>
<dbReference type="Proteomes" id="UP000015453">
    <property type="component" value="Unassembled WGS sequence"/>
</dbReference>
<dbReference type="PANTHER" id="PTHR32175">
    <property type="entry name" value="PROTEIN, PUTATIVE, EXPRESSED-RELATED"/>
    <property type="match status" value="1"/>
</dbReference>
<dbReference type="Gene3D" id="3.40.50.300">
    <property type="entry name" value="P-loop containing nucleotide triphosphate hydrolases"/>
    <property type="match status" value="1"/>
</dbReference>
<keyword evidence="2" id="KW-1185">Reference proteome</keyword>
<reference evidence="1 2" key="1">
    <citation type="journal article" date="2013" name="BMC Genomics">
        <title>The miniature genome of a carnivorous plant Genlisea aurea contains a low number of genes and short non-coding sequences.</title>
        <authorList>
            <person name="Leushkin E.V."/>
            <person name="Sutormin R.A."/>
            <person name="Nabieva E.R."/>
            <person name="Penin A.A."/>
            <person name="Kondrashov A.S."/>
            <person name="Logacheva M.D."/>
        </authorList>
    </citation>
    <scope>NUCLEOTIDE SEQUENCE [LARGE SCALE GENOMIC DNA]</scope>
</reference>
<dbReference type="EMBL" id="AUSU01000737">
    <property type="protein sequence ID" value="EPS72680.1"/>
    <property type="molecule type" value="Genomic_DNA"/>
</dbReference>
<name>S8D041_9LAMI</name>
<dbReference type="InterPro" id="IPR027417">
    <property type="entry name" value="P-loop_NTPase"/>
</dbReference>
<proteinExistence type="predicted"/>
<organism evidence="1 2">
    <name type="scientific">Genlisea aurea</name>
    <dbReference type="NCBI Taxonomy" id="192259"/>
    <lineage>
        <taxon>Eukaryota</taxon>
        <taxon>Viridiplantae</taxon>
        <taxon>Streptophyta</taxon>
        <taxon>Embryophyta</taxon>
        <taxon>Tracheophyta</taxon>
        <taxon>Spermatophyta</taxon>
        <taxon>Magnoliopsida</taxon>
        <taxon>eudicotyledons</taxon>
        <taxon>Gunneridae</taxon>
        <taxon>Pentapetalae</taxon>
        <taxon>asterids</taxon>
        <taxon>lamiids</taxon>
        <taxon>Lamiales</taxon>
        <taxon>Lentibulariaceae</taxon>
        <taxon>Genlisea</taxon>
    </lineage>
</organism>
<evidence type="ECO:0000313" key="1">
    <source>
        <dbReference type="EMBL" id="EPS72680.1"/>
    </source>
</evidence>
<comment type="caution">
    <text evidence="1">The sequence shown here is derived from an EMBL/GenBank/DDBJ whole genome shotgun (WGS) entry which is preliminary data.</text>
</comment>
<dbReference type="SUPFAM" id="SSF52540">
    <property type="entry name" value="P-loop containing nucleoside triphosphate hydrolases"/>
    <property type="match status" value="1"/>
</dbReference>